<feature type="region of interest" description="Disordered" evidence="5">
    <location>
        <begin position="493"/>
        <end position="519"/>
    </location>
</feature>
<dbReference type="InterPro" id="IPR012337">
    <property type="entry name" value="RNaseH-like_sf"/>
</dbReference>
<organism evidence="7 8">
    <name type="scientific">Synaphobranchus kaupii</name>
    <name type="common">Kaup's arrowtooth eel</name>
    <dbReference type="NCBI Taxonomy" id="118154"/>
    <lineage>
        <taxon>Eukaryota</taxon>
        <taxon>Metazoa</taxon>
        <taxon>Chordata</taxon>
        <taxon>Craniata</taxon>
        <taxon>Vertebrata</taxon>
        <taxon>Euteleostomi</taxon>
        <taxon>Actinopterygii</taxon>
        <taxon>Neopterygii</taxon>
        <taxon>Teleostei</taxon>
        <taxon>Anguilliformes</taxon>
        <taxon>Synaphobranchidae</taxon>
        <taxon>Synaphobranchus</taxon>
    </lineage>
</organism>
<evidence type="ECO:0000313" key="7">
    <source>
        <dbReference type="EMBL" id="KAJ8345565.1"/>
    </source>
</evidence>
<dbReference type="Proteomes" id="UP001152622">
    <property type="component" value="Chromosome 12"/>
</dbReference>
<name>A0A9Q1IKT0_SYNKA</name>
<dbReference type="SUPFAM" id="SSF53098">
    <property type="entry name" value="Ribonuclease H-like"/>
    <property type="match status" value="1"/>
</dbReference>
<evidence type="ECO:0000313" key="8">
    <source>
        <dbReference type="Proteomes" id="UP001152622"/>
    </source>
</evidence>
<dbReference type="GO" id="GO:0003677">
    <property type="term" value="F:DNA binding"/>
    <property type="evidence" value="ECO:0007669"/>
    <property type="project" value="InterPro"/>
</dbReference>
<evidence type="ECO:0000256" key="2">
    <source>
        <dbReference type="ARBA" id="ARBA00022771"/>
    </source>
</evidence>
<protein>
    <recommendedName>
        <fullName evidence="6">BED-type domain-containing protein</fullName>
    </recommendedName>
</protein>
<keyword evidence="3" id="KW-0862">Zinc</keyword>
<dbReference type="OrthoDB" id="8772022at2759"/>
<gene>
    <name evidence="7" type="ORF">SKAU_G00297580</name>
</gene>
<dbReference type="PROSITE" id="PS50808">
    <property type="entry name" value="ZF_BED"/>
    <property type="match status" value="1"/>
</dbReference>
<evidence type="ECO:0000256" key="3">
    <source>
        <dbReference type="ARBA" id="ARBA00022833"/>
    </source>
</evidence>
<keyword evidence="8" id="KW-1185">Reference proteome</keyword>
<comment type="caution">
    <text evidence="7">The sequence shown here is derived from an EMBL/GenBank/DDBJ whole genome shotgun (WGS) entry which is preliminary data.</text>
</comment>
<proteinExistence type="predicted"/>
<keyword evidence="2 4" id="KW-0863">Zinc-finger</keyword>
<dbReference type="AlphaFoldDB" id="A0A9Q1IKT0"/>
<evidence type="ECO:0000256" key="1">
    <source>
        <dbReference type="ARBA" id="ARBA00022723"/>
    </source>
</evidence>
<keyword evidence="1" id="KW-0479">Metal-binding</keyword>
<reference evidence="7" key="1">
    <citation type="journal article" date="2023" name="Science">
        <title>Genome structures resolve the early diversification of teleost fishes.</title>
        <authorList>
            <person name="Parey E."/>
            <person name="Louis A."/>
            <person name="Montfort J."/>
            <person name="Bouchez O."/>
            <person name="Roques C."/>
            <person name="Iampietro C."/>
            <person name="Lluch J."/>
            <person name="Castinel A."/>
            <person name="Donnadieu C."/>
            <person name="Desvignes T."/>
            <person name="Floi Bucao C."/>
            <person name="Jouanno E."/>
            <person name="Wen M."/>
            <person name="Mejri S."/>
            <person name="Dirks R."/>
            <person name="Jansen H."/>
            <person name="Henkel C."/>
            <person name="Chen W.J."/>
            <person name="Zahm M."/>
            <person name="Cabau C."/>
            <person name="Klopp C."/>
            <person name="Thompson A.W."/>
            <person name="Robinson-Rechavi M."/>
            <person name="Braasch I."/>
            <person name="Lecointre G."/>
            <person name="Bobe J."/>
            <person name="Postlethwait J.H."/>
            <person name="Berthelot C."/>
            <person name="Roest Crollius H."/>
            <person name="Guiguen Y."/>
        </authorList>
    </citation>
    <scope>NUCLEOTIDE SEQUENCE</scope>
    <source>
        <strain evidence="7">WJC10195</strain>
    </source>
</reference>
<dbReference type="PANTHER" id="PTHR47501:SF5">
    <property type="entry name" value="HAT C-TERMINAL DIMERISATION DOMAIN-CONTAINING PROTEIN"/>
    <property type="match status" value="1"/>
</dbReference>
<evidence type="ECO:0000259" key="6">
    <source>
        <dbReference type="PROSITE" id="PS50808"/>
    </source>
</evidence>
<accession>A0A9Q1IKT0</accession>
<feature type="domain" description="BED-type" evidence="6">
    <location>
        <begin position="44"/>
        <end position="100"/>
    </location>
</feature>
<dbReference type="GO" id="GO:0008270">
    <property type="term" value="F:zinc ion binding"/>
    <property type="evidence" value="ECO:0007669"/>
    <property type="project" value="UniProtKB-KW"/>
</dbReference>
<evidence type="ECO:0000256" key="5">
    <source>
        <dbReference type="SAM" id="MobiDB-lite"/>
    </source>
</evidence>
<dbReference type="PANTHER" id="PTHR47501">
    <property type="entry name" value="TRANSPOSASE-RELATED"/>
    <property type="match status" value="1"/>
</dbReference>
<sequence>MCAASASHPDYLPSEVANCRERNHAMKEESVTLPCTEPGSLMPWPYLSSFFRCVCENERRYTFQCILCQPKQNLLSASKTSSTNLRTHIQRMHPHKVEEMKKLQKGSRKRSLPAEEPEFTLANVQPSTVQVFQDPAQLFEGPAPVSQSRFNQLIFRFIVQGLHPLNIVERPEFQELFREVIPTRSLMSRQTLAKMVDDEFVCVKSNLCVALEKQEYVATTADVWKSNDRSFLGVTVHWIGQDTLGVNSGVIACRRLEGRRTFGVLAGMLVDVHRDFNIEQKVALTTTDSGSNFAKAFALFADAQTEEREGEEDKDGEDVDEDCLQFSEVTDVLSESDVGDYRLPPHERCACHTLNLVATNDAEEATKSSESFKRISRAAIAKCQALWNMQNGSAEASDIIQEGLGCQLKVPNVTRWNSTFQALERLKACTAGREHDLDEVCGRLDVLQFKKAELTFIQEYVTTMAPLAKALDVLQSGQDGLLWGSAAHHFNPPSETAEGKAGVKPPTAGKASGRASKRKSGDFTRRLYRVTLIQRRKIRRAKRMNIASFFPKRKEDRDLNEVEVFLHSSETSLVMAFCRFAKTEKSVFEV</sequence>
<dbReference type="InterPro" id="IPR003656">
    <property type="entry name" value="Znf_BED"/>
</dbReference>
<evidence type="ECO:0000256" key="4">
    <source>
        <dbReference type="PROSITE-ProRule" id="PRU00027"/>
    </source>
</evidence>
<dbReference type="EMBL" id="JAINUF010000012">
    <property type="protein sequence ID" value="KAJ8345565.1"/>
    <property type="molecule type" value="Genomic_DNA"/>
</dbReference>